<keyword evidence="2" id="KW-1185">Reference proteome</keyword>
<protein>
    <submittedName>
        <fullName evidence="1">Uncharacterized protein</fullName>
    </submittedName>
</protein>
<organism evidence="1 2">
    <name type="scientific">Aquilegia coerulea</name>
    <name type="common">Rocky mountain columbine</name>
    <dbReference type="NCBI Taxonomy" id="218851"/>
    <lineage>
        <taxon>Eukaryota</taxon>
        <taxon>Viridiplantae</taxon>
        <taxon>Streptophyta</taxon>
        <taxon>Embryophyta</taxon>
        <taxon>Tracheophyta</taxon>
        <taxon>Spermatophyta</taxon>
        <taxon>Magnoliopsida</taxon>
        <taxon>Ranunculales</taxon>
        <taxon>Ranunculaceae</taxon>
        <taxon>Thalictroideae</taxon>
        <taxon>Aquilegia</taxon>
    </lineage>
</organism>
<proteinExistence type="predicted"/>
<gene>
    <name evidence="1" type="ORF">AQUCO_05000045v1</name>
</gene>
<dbReference type="InParanoid" id="A0A2G5CKL0"/>
<dbReference type="Proteomes" id="UP000230069">
    <property type="component" value="Unassembled WGS sequence"/>
</dbReference>
<name>A0A2G5CKL0_AQUCA</name>
<evidence type="ECO:0000313" key="2">
    <source>
        <dbReference type="Proteomes" id="UP000230069"/>
    </source>
</evidence>
<dbReference type="EMBL" id="KZ305067">
    <property type="protein sequence ID" value="PIA31377.1"/>
    <property type="molecule type" value="Genomic_DNA"/>
</dbReference>
<dbReference type="AlphaFoldDB" id="A0A2G5CKL0"/>
<accession>A0A2G5CKL0</accession>
<sequence length="78" mass="8707">MAAFARSFLALASKVDAQICKHESNFSNFDSFFTRIQPGKKSSAGRLPFKLEVPDSVTWMPLFKKFSSVWRSSSELGG</sequence>
<reference evidence="1 2" key="1">
    <citation type="submission" date="2017-09" db="EMBL/GenBank/DDBJ databases">
        <title>WGS assembly of Aquilegia coerulea Goldsmith.</title>
        <authorList>
            <person name="Hodges S."/>
            <person name="Kramer E."/>
            <person name="Nordborg M."/>
            <person name="Tomkins J."/>
            <person name="Borevitz J."/>
            <person name="Derieg N."/>
            <person name="Yan J."/>
            <person name="Mihaltcheva S."/>
            <person name="Hayes R.D."/>
            <person name="Rokhsar D."/>
        </authorList>
    </citation>
    <scope>NUCLEOTIDE SEQUENCE [LARGE SCALE GENOMIC DNA]</scope>
    <source>
        <strain evidence="2">cv. Goldsmith</strain>
    </source>
</reference>
<evidence type="ECO:0000313" key="1">
    <source>
        <dbReference type="EMBL" id="PIA31377.1"/>
    </source>
</evidence>